<accession>A0A382GUF6</accession>
<dbReference type="EMBL" id="UINC01057314">
    <property type="protein sequence ID" value="SVB78317.1"/>
    <property type="molecule type" value="Genomic_DNA"/>
</dbReference>
<sequence length="46" mass="5343">MAEPRILPVTGDHFEDFLVLTEADSREKALPKAWRILEQQTRSFIS</sequence>
<name>A0A382GUF6_9ZZZZ</name>
<reference evidence="1" key="1">
    <citation type="submission" date="2018-05" db="EMBL/GenBank/DDBJ databases">
        <authorList>
            <person name="Lanie J.A."/>
            <person name="Ng W.-L."/>
            <person name="Kazmierczak K.M."/>
            <person name="Andrzejewski T.M."/>
            <person name="Davidsen T.M."/>
            <person name="Wayne K.J."/>
            <person name="Tettelin H."/>
            <person name="Glass J.I."/>
            <person name="Rusch D."/>
            <person name="Podicherti R."/>
            <person name="Tsui H.-C.T."/>
            <person name="Winkler M.E."/>
        </authorList>
    </citation>
    <scope>NUCLEOTIDE SEQUENCE</scope>
</reference>
<dbReference type="AlphaFoldDB" id="A0A382GUF6"/>
<organism evidence="1">
    <name type="scientific">marine metagenome</name>
    <dbReference type="NCBI Taxonomy" id="408172"/>
    <lineage>
        <taxon>unclassified sequences</taxon>
        <taxon>metagenomes</taxon>
        <taxon>ecological metagenomes</taxon>
    </lineage>
</organism>
<feature type="non-terminal residue" evidence="1">
    <location>
        <position position="46"/>
    </location>
</feature>
<gene>
    <name evidence="1" type="ORF">METZ01_LOCUS231171</name>
</gene>
<protein>
    <submittedName>
        <fullName evidence="1">Uncharacterized protein</fullName>
    </submittedName>
</protein>
<proteinExistence type="predicted"/>
<evidence type="ECO:0000313" key="1">
    <source>
        <dbReference type="EMBL" id="SVB78317.1"/>
    </source>
</evidence>